<evidence type="ECO:0000313" key="3">
    <source>
        <dbReference type="Proteomes" id="UP001530377"/>
    </source>
</evidence>
<feature type="region of interest" description="Disordered" evidence="1">
    <location>
        <begin position="88"/>
        <end position="115"/>
    </location>
</feature>
<evidence type="ECO:0000256" key="1">
    <source>
        <dbReference type="SAM" id="MobiDB-lite"/>
    </source>
</evidence>
<sequence length="407" mass="44635">MKPSTSPTTTPPPPPSSSSSSSTPSPPRRPHHRPPSSTTSSSSPSPPPSLDAIPDVIVDLSTLICIGGCPECGSIADCVRVGDAAAASTAMHRQRRSLEQPPDKRRRGRRQRRPRRAVWFSCNSCSRLFDAGDDDGRRPKRGRAAEDTTTNTNTTTTTTTTVGTMTYEDDVDITRMTPNSDGRASCYDWKRRLQTMTRDAYAEIIRKEMISDRERFDEEVRDIRRKIQEERRIVFELLKLPLEEDDHCDYCDDGGGGGGDGQDGRPSTTAALTIQETKEKTTTATTTNRDGGEFNHNANDKDPFMESILLLRRETPKLEAAVTKLMLHCSRGRTPTGDSSAIVDVVNDGSRMDHFELSSSADAGGGGGDGEEFRLASRVRQAGGEMIEIYEKCTRPSKYGGKEGVSE</sequence>
<comment type="caution">
    <text evidence="2">The sequence shown here is derived from an EMBL/GenBank/DDBJ whole genome shotgun (WGS) entry which is preliminary data.</text>
</comment>
<organism evidence="2 3">
    <name type="scientific">Cyclostephanos tholiformis</name>
    <dbReference type="NCBI Taxonomy" id="382380"/>
    <lineage>
        <taxon>Eukaryota</taxon>
        <taxon>Sar</taxon>
        <taxon>Stramenopiles</taxon>
        <taxon>Ochrophyta</taxon>
        <taxon>Bacillariophyta</taxon>
        <taxon>Coscinodiscophyceae</taxon>
        <taxon>Thalassiosirophycidae</taxon>
        <taxon>Stephanodiscales</taxon>
        <taxon>Stephanodiscaceae</taxon>
        <taxon>Cyclostephanos</taxon>
    </lineage>
</organism>
<dbReference type="AlphaFoldDB" id="A0ABD3RGA9"/>
<feature type="compositionally biased region" description="Basic and acidic residues" evidence="1">
    <location>
        <begin position="290"/>
        <end position="299"/>
    </location>
</feature>
<dbReference type="Proteomes" id="UP001530377">
    <property type="component" value="Unassembled WGS sequence"/>
</dbReference>
<keyword evidence="3" id="KW-1185">Reference proteome</keyword>
<proteinExistence type="predicted"/>
<accession>A0ABD3RGA9</accession>
<feature type="region of interest" description="Disordered" evidence="1">
    <location>
        <begin position="277"/>
        <end position="299"/>
    </location>
</feature>
<evidence type="ECO:0000313" key="2">
    <source>
        <dbReference type="EMBL" id="KAL3810826.1"/>
    </source>
</evidence>
<dbReference type="EMBL" id="JALLPB020000298">
    <property type="protein sequence ID" value="KAL3810826.1"/>
    <property type="molecule type" value="Genomic_DNA"/>
</dbReference>
<name>A0ABD3RGA9_9STRA</name>
<protein>
    <submittedName>
        <fullName evidence="2">Uncharacterized protein</fullName>
    </submittedName>
</protein>
<gene>
    <name evidence="2" type="ORF">ACHAXA_007516</name>
</gene>
<feature type="region of interest" description="Disordered" evidence="1">
    <location>
        <begin position="131"/>
        <end position="156"/>
    </location>
</feature>
<feature type="region of interest" description="Disordered" evidence="1">
    <location>
        <begin position="1"/>
        <end position="53"/>
    </location>
</feature>
<reference evidence="2 3" key="1">
    <citation type="submission" date="2024-10" db="EMBL/GenBank/DDBJ databases">
        <title>Updated reference genomes for cyclostephanoid diatoms.</title>
        <authorList>
            <person name="Roberts W.R."/>
            <person name="Alverson A.J."/>
        </authorList>
    </citation>
    <scope>NUCLEOTIDE SEQUENCE [LARGE SCALE GENOMIC DNA]</scope>
    <source>
        <strain evidence="2 3">AJA228-03</strain>
    </source>
</reference>
<feature type="compositionally biased region" description="Basic residues" evidence="1">
    <location>
        <begin position="104"/>
        <end position="115"/>
    </location>
</feature>